<dbReference type="InterPro" id="IPR001647">
    <property type="entry name" value="HTH_TetR"/>
</dbReference>
<evidence type="ECO:0000313" key="4">
    <source>
        <dbReference type="EMBL" id="GHE39618.1"/>
    </source>
</evidence>
<feature type="domain" description="HTH tetR-type" evidence="3">
    <location>
        <begin position="19"/>
        <end position="79"/>
    </location>
</feature>
<keyword evidence="1 2" id="KW-0238">DNA-binding</keyword>
<gene>
    <name evidence="4" type="ORF">GCM10017764_23590</name>
</gene>
<evidence type="ECO:0000259" key="3">
    <source>
        <dbReference type="PROSITE" id="PS50977"/>
    </source>
</evidence>
<comment type="caution">
    <text evidence="4">The sequence shown here is derived from an EMBL/GenBank/DDBJ whole genome shotgun (WGS) entry which is preliminary data.</text>
</comment>
<feature type="DNA-binding region" description="H-T-H motif" evidence="2">
    <location>
        <begin position="42"/>
        <end position="61"/>
    </location>
</feature>
<dbReference type="RefSeq" id="WP_189626873.1">
    <property type="nucleotide sequence ID" value="NZ_BNAF01000008.1"/>
</dbReference>
<dbReference type="Gene3D" id="1.10.357.10">
    <property type="entry name" value="Tetracycline Repressor, domain 2"/>
    <property type="match status" value="1"/>
</dbReference>
<name>A0ABQ3HVT8_9SPHI</name>
<organism evidence="4 5">
    <name type="scientific">Sphingobacterium griseoflavum</name>
    <dbReference type="NCBI Taxonomy" id="1474952"/>
    <lineage>
        <taxon>Bacteria</taxon>
        <taxon>Pseudomonadati</taxon>
        <taxon>Bacteroidota</taxon>
        <taxon>Sphingobacteriia</taxon>
        <taxon>Sphingobacteriales</taxon>
        <taxon>Sphingobacteriaceae</taxon>
        <taxon>Sphingobacterium</taxon>
    </lineage>
</organism>
<dbReference type="InterPro" id="IPR009057">
    <property type="entry name" value="Homeodomain-like_sf"/>
</dbReference>
<dbReference type="PROSITE" id="PS50977">
    <property type="entry name" value="HTH_TETR_2"/>
    <property type="match status" value="1"/>
</dbReference>
<accession>A0ABQ3HVT8</accession>
<reference evidence="5" key="1">
    <citation type="journal article" date="2019" name="Int. J. Syst. Evol. Microbiol.">
        <title>The Global Catalogue of Microorganisms (GCM) 10K type strain sequencing project: providing services to taxonomists for standard genome sequencing and annotation.</title>
        <authorList>
            <consortium name="The Broad Institute Genomics Platform"/>
            <consortium name="The Broad Institute Genome Sequencing Center for Infectious Disease"/>
            <person name="Wu L."/>
            <person name="Ma J."/>
        </authorList>
    </citation>
    <scope>NUCLEOTIDE SEQUENCE [LARGE SCALE GENOMIC DNA]</scope>
    <source>
        <strain evidence="5">CGMCC 1.12966</strain>
    </source>
</reference>
<keyword evidence="5" id="KW-1185">Reference proteome</keyword>
<evidence type="ECO:0000313" key="5">
    <source>
        <dbReference type="Proteomes" id="UP000620550"/>
    </source>
</evidence>
<proteinExistence type="predicted"/>
<protein>
    <recommendedName>
        <fullName evidence="3">HTH tetR-type domain-containing protein</fullName>
    </recommendedName>
</protein>
<dbReference type="SUPFAM" id="SSF46689">
    <property type="entry name" value="Homeodomain-like"/>
    <property type="match status" value="1"/>
</dbReference>
<sequence>MLIKKKQRKEVSGPRRNKARTIERLLTGIGTILEEETFTGLSVTAIYKKLRVNPKLVYLYFDSFDKLVSAFVQRKLDAWELEVRMQQRKFAAEARSEVLDLMIVQLEKFQQDGALQKLIHWSLVEKQHKLLKTLQYSFVHYFRTLLRLFTRKLSTVERKRVAAALDIMLSGVLFLSFYNSDGRLFCGVQMVTDADRKRIYDTFRRIILGEIQAEAAMKLKPQGRPIPKT</sequence>
<dbReference type="Proteomes" id="UP000620550">
    <property type="component" value="Unassembled WGS sequence"/>
</dbReference>
<evidence type="ECO:0000256" key="2">
    <source>
        <dbReference type="PROSITE-ProRule" id="PRU00335"/>
    </source>
</evidence>
<dbReference type="EMBL" id="BNAF01000008">
    <property type="protein sequence ID" value="GHE39618.1"/>
    <property type="molecule type" value="Genomic_DNA"/>
</dbReference>
<evidence type="ECO:0000256" key="1">
    <source>
        <dbReference type="ARBA" id="ARBA00023125"/>
    </source>
</evidence>